<dbReference type="SUPFAM" id="SSF53850">
    <property type="entry name" value="Periplasmic binding protein-like II"/>
    <property type="match status" value="1"/>
</dbReference>
<proteinExistence type="predicted"/>
<dbReference type="Proteomes" id="UP000077701">
    <property type="component" value="Unassembled WGS sequence"/>
</dbReference>
<name>A0A171DEH6_9ACTN</name>
<dbReference type="PANTHER" id="PTHR43649:SF14">
    <property type="entry name" value="BLR3389 PROTEIN"/>
    <property type="match status" value="1"/>
</dbReference>
<organism evidence="2 3">
    <name type="scientific">Planomonospora sphaerica</name>
    <dbReference type="NCBI Taxonomy" id="161355"/>
    <lineage>
        <taxon>Bacteria</taxon>
        <taxon>Bacillati</taxon>
        <taxon>Actinomycetota</taxon>
        <taxon>Actinomycetes</taxon>
        <taxon>Streptosporangiales</taxon>
        <taxon>Streptosporangiaceae</taxon>
        <taxon>Planomonospora</taxon>
    </lineage>
</organism>
<dbReference type="EMBL" id="BDCX01000009">
    <property type="protein sequence ID" value="GAT68147.1"/>
    <property type="molecule type" value="Genomic_DNA"/>
</dbReference>
<feature type="chain" id="PRO_5039497432" evidence="1">
    <location>
        <begin position="26"/>
        <end position="433"/>
    </location>
</feature>
<evidence type="ECO:0000313" key="2">
    <source>
        <dbReference type="EMBL" id="GAT68147.1"/>
    </source>
</evidence>
<dbReference type="PROSITE" id="PS51257">
    <property type="entry name" value="PROKAR_LIPOPROTEIN"/>
    <property type="match status" value="1"/>
</dbReference>
<evidence type="ECO:0000256" key="1">
    <source>
        <dbReference type="SAM" id="SignalP"/>
    </source>
</evidence>
<keyword evidence="3" id="KW-1185">Reference proteome</keyword>
<dbReference type="InterPro" id="IPR050490">
    <property type="entry name" value="Bact_solute-bd_prot1"/>
</dbReference>
<dbReference type="PANTHER" id="PTHR43649">
    <property type="entry name" value="ARABINOSE-BINDING PROTEIN-RELATED"/>
    <property type="match status" value="1"/>
</dbReference>
<dbReference type="Pfam" id="PF01547">
    <property type="entry name" value="SBP_bac_1"/>
    <property type="match status" value="1"/>
</dbReference>
<dbReference type="Gene3D" id="3.40.190.10">
    <property type="entry name" value="Periplasmic binding protein-like II"/>
    <property type="match status" value="2"/>
</dbReference>
<dbReference type="AlphaFoldDB" id="A0A171DEH6"/>
<reference evidence="2 3" key="1">
    <citation type="journal article" date="2016" name="Genome Announc.">
        <title>Draft Genome Sequence of Planomonospora sphaerica JCM9374, a Rare Actinomycete.</title>
        <authorList>
            <person name="Dohra H."/>
            <person name="Suzuki T."/>
            <person name="Inoue Y."/>
            <person name="Kodani S."/>
        </authorList>
    </citation>
    <scope>NUCLEOTIDE SEQUENCE [LARGE SCALE GENOMIC DNA]</scope>
    <source>
        <strain evidence="2 3">JCM 9374</strain>
    </source>
</reference>
<dbReference type="InterPro" id="IPR006059">
    <property type="entry name" value="SBP"/>
</dbReference>
<sequence length="433" mass="45519">MKSFNRRSVVTLAAAALLLAGCGGGGQESNNAGSGGGASSGGKVTVEWWTIHNIDPMLGVWNGLVKDYQAKNPNVTIKVNAMNVENFKSKLTTVTQSGKAPHLFHTWGGGVLAQQVEAGLVKDITSDISSWSDTLSPVALSAYQIDGKTYGVPHDLGMVGFWYNKKLFAKAGIDAPPATWTEFLDAVKKLKAAGIAPIALAGKAKWPGHYYWAYLAMRVAGLDALKQAAETKSFENPDFVTAGQKLKELTALEPFQPGFLGADYDKPDGQAATIGNGKAAMELMGQWAPSVQRDTSKDLGEDLGFFPFPAVEGGKGSATEAFGGGGGVAVGADAPPEAIDFLKFISEPDNHRKGVKTGAIFPAVKGTEDAVTDRHAKLVTESLNKATGYQLYLDQAYPPAVGQQVNDSVAELIAGSKTPEQVVADITTAAKSE</sequence>
<gene>
    <name evidence="2" type="ORF">PS9374_03808</name>
</gene>
<evidence type="ECO:0000313" key="3">
    <source>
        <dbReference type="Proteomes" id="UP000077701"/>
    </source>
</evidence>
<dbReference type="STRING" id="161355.PS9374_03808"/>
<dbReference type="RefSeq" id="WP_231647436.1">
    <property type="nucleotide sequence ID" value="NZ_BDCX01000009.1"/>
</dbReference>
<accession>A0A171DEH6</accession>
<feature type="signal peptide" evidence="1">
    <location>
        <begin position="1"/>
        <end position="25"/>
    </location>
</feature>
<reference evidence="3" key="2">
    <citation type="submission" date="2016-04" db="EMBL/GenBank/DDBJ databases">
        <title>Planomonospora sphaerica JCM9374 whole genome shotgun sequence.</title>
        <authorList>
            <person name="Suzuki T."/>
            <person name="Dohra H."/>
            <person name="Kodani S."/>
        </authorList>
    </citation>
    <scope>NUCLEOTIDE SEQUENCE [LARGE SCALE GENOMIC DNA]</scope>
    <source>
        <strain evidence="3">JCM 9374</strain>
    </source>
</reference>
<comment type="caution">
    <text evidence="2">The sequence shown here is derived from an EMBL/GenBank/DDBJ whole genome shotgun (WGS) entry which is preliminary data.</text>
</comment>
<keyword evidence="1" id="KW-0732">Signal</keyword>
<protein>
    <submittedName>
        <fullName evidence="2">ABC transporter substrate-binding protein</fullName>
    </submittedName>
</protein>